<dbReference type="Gene3D" id="3.40.50.150">
    <property type="entry name" value="Vaccinia Virus protein VP39"/>
    <property type="match status" value="1"/>
</dbReference>
<dbReference type="Pfam" id="PF01170">
    <property type="entry name" value="UPF0020"/>
    <property type="match status" value="1"/>
</dbReference>
<reference evidence="2 3" key="1">
    <citation type="submission" date="2018-09" db="EMBL/GenBank/DDBJ databases">
        <authorList>
            <person name="Postec A."/>
        </authorList>
    </citation>
    <scope>NUCLEOTIDE SEQUENCE [LARGE SCALE GENOMIC DNA]</scope>
    <source>
        <strain evidence="2">70B-A</strain>
    </source>
</reference>
<gene>
    <name evidence="2" type="ORF">PATL70BA_0055</name>
</gene>
<protein>
    <recommendedName>
        <fullName evidence="1">Ribosomal RNA large subunit methyltransferase K/L-like methyltransferase domain-containing protein</fullName>
    </recommendedName>
</protein>
<evidence type="ECO:0000259" key="1">
    <source>
        <dbReference type="Pfam" id="PF01170"/>
    </source>
</evidence>
<dbReference type="KEGG" id="cbar:PATL70BA_0055"/>
<name>A0A3P7P6B2_9FIRM</name>
<keyword evidence="3" id="KW-1185">Reference proteome</keyword>
<accession>A0A3P7P6B2</accession>
<evidence type="ECO:0000313" key="2">
    <source>
        <dbReference type="EMBL" id="VDN45893.1"/>
    </source>
</evidence>
<dbReference type="Proteomes" id="UP000279029">
    <property type="component" value="Chromosome"/>
</dbReference>
<sequence length="340" mass="39311">MKYTILMRPNYNVAYHDAYVKMCQVELKSLLTAYNFLESEPTIQGVNKATYMTFESEVTLNANMLKSICRLSFFYALFQIVDKDLFKPILIEYAPDFEEDLSIRLKYNGKTNEVITRMMMNLALYHSDFYDEPHLKLLDPLCGKGTTLFEAMINGYDAYGVEKDKKHVADLGTYITRYIKDARFKHTNQRGKLIHNRKTIGETFELQYAKDKDQYKSGDLRELKVLRADTTYFEGAFRHNSIHLIVTDLPYGVQHSGKEKGEKTIGLSGLLDQGLTSWDPYLKKGGAIAISWNIYTDTRESLIQIFEDHGYIVMKDLEMSKLEHRVSQAITRDIIIAYKG</sequence>
<dbReference type="SUPFAM" id="SSF53335">
    <property type="entry name" value="S-adenosyl-L-methionine-dependent methyltransferases"/>
    <property type="match status" value="1"/>
</dbReference>
<organism evidence="2 3">
    <name type="scientific">Petrocella atlantisensis</name>
    <dbReference type="NCBI Taxonomy" id="2173034"/>
    <lineage>
        <taxon>Bacteria</taxon>
        <taxon>Bacillati</taxon>
        <taxon>Bacillota</taxon>
        <taxon>Clostridia</taxon>
        <taxon>Lachnospirales</taxon>
        <taxon>Vallitaleaceae</taxon>
        <taxon>Petrocella</taxon>
    </lineage>
</organism>
<dbReference type="OrthoDB" id="1637728at2"/>
<dbReference type="InterPro" id="IPR029063">
    <property type="entry name" value="SAM-dependent_MTases_sf"/>
</dbReference>
<dbReference type="EMBL" id="LR130778">
    <property type="protein sequence ID" value="VDN45893.1"/>
    <property type="molecule type" value="Genomic_DNA"/>
</dbReference>
<proteinExistence type="predicted"/>
<feature type="domain" description="Ribosomal RNA large subunit methyltransferase K/L-like methyltransferase" evidence="1">
    <location>
        <begin position="112"/>
        <end position="261"/>
    </location>
</feature>
<dbReference type="AlphaFoldDB" id="A0A3P7P6B2"/>
<dbReference type="InterPro" id="IPR000241">
    <property type="entry name" value="RlmKL-like_Mtase"/>
</dbReference>
<dbReference type="RefSeq" id="WP_125135486.1">
    <property type="nucleotide sequence ID" value="NZ_LR130778.1"/>
</dbReference>
<evidence type="ECO:0000313" key="3">
    <source>
        <dbReference type="Proteomes" id="UP000279029"/>
    </source>
</evidence>